<dbReference type="OrthoDB" id="7874037at2"/>
<reference evidence="2 3" key="1">
    <citation type="submission" date="2016-10" db="EMBL/GenBank/DDBJ databases">
        <authorList>
            <person name="de Groot N.N."/>
        </authorList>
    </citation>
    <scope>NUCLEOTIDE SEQUENCE [LARGE SCALE GENOMIC DNA]</scope>
    <source>
        <strain evidence="2 3">RK1</strain>
    </source>
</reference>
<evidence type="ECO:0000313" key="2">
    <source>
        <dbReference type="EMBL" id="SFH74694.1"/>
    </source>
</evidence>
<feature type="region of interest" description="Disordered" evidence="1">
    <location>
        <begin position="32"/>
        <end position="82"/>
    </location>
</feature>
<proteinExistence type="predicted"/>
<name>A0A1I3CJB8_9SPHI</name>
<feature type="compositionally biased region" description="Polar residues" evidence="1">
    <location>
        <begin position="36"/>
        <end position="48"/>
    </location>
</feature>
<keyword evidence="3" id="KW-1185">Reference proteome</keyword>
<dbReference type="RefSeq" id="WP_090622391.1">
    <property type="nucleotide sequence ID" value="NZ_FOQO01000001.1"/>
</dbReference>
<feature type="compositionally biased region" description="Polar residues" evidence="1">
    <location>
        <begin position="66"/>
        <end position="82"/>
    </location>
</feature>
<sequence length="82" mass="8641">MANNKKITSDKVASLAAKVLGNPNSSEIAKKMAGSALSQKQSKHQTGSEIEDSASKVLKSDKYSETTKTLAGSILSQSNKSR</sequence>
<dbReference type="EMBL" id="FOQO01000001">
    <property type="protein sequence ID" value="SFH74694.1"/>
    <property type="molecule type" value="Genomic_DNA"/>
</dbReference>
<organism evidence="2 3">
    <name type="scientific">Parapedobacter indicus</name>
    <dbReference type="NCBI Taxonomy" id="1477437"/>
    <lineage>
        <taxon>Bacteria</taxon>
        <taxon>Pseudomonadati</taxon>
        <taxon>Bacteroidota</taxon>
        <taxon>Sphingobacteriia</taxon>
        <taxon>Sphingobacteriales</taxon>
        <taxon>Sphingobacteriaceae</taxon>
        <taxon>Parapedobacter</taxon>
    </lineage>
</organism>
<evidence type="ECO:0000256" key="1">
    <source>
        <dbReference type="SAM" id="MobiDB-lite"/>
    </source>
</evidence>
<dbReference type="Proteomes" id="UP000198670">
    <property type="component" value="Unassembled WGS sequence"/>
</dbReference>
<dbReference type="AlphaFoldDB" id="A0A1I3CJB8"/>
<evidence type="ECO:0000313" key="3">
    <source>
        <dbReference type="Proteomes" id="UP000198670"/>
    </source>
</evidence>
<protein>
    <submittedName>
        <fullName evidence="2">Uncharacterized protein</fullName>
    </submittedName>
</protein>
<accession>A0A1I3CJB8</accession>
<gene>
    <name evidence="2" type="ORF">SAMN05444682_10164</name>
</gene>